<feature type="compositionally biased region" description="Basic and acidic residues" evidence="1">
    <location>
        <begin position="15"/>
        <end position="27"/>
    </location>
</feature>
<feature type="compositionally biased region" description="Polar residues" evidence="1">
    <location>
        <begin position="29"/>
        <end position="44"/>
    </location>
</feature>
<feature type="region of interest" description="Disordered" evidence="1">
    <location>
        <begin position="697"/>
        <end position="716"/>
    </location>
</feature>
<feature type="region of interest" description="Disordered" evidence="1">
    <location>
        <begin position="626"/>
        <end position="651"/>
    </location>
</feature>
<gene>
    <name evidence="3" type="ORF">C5167_002356</name>
</gene>
<feature type="compositionally biased region" description="Polar residues" evidence="1">
    <location>
        <begin position="838"/>
        <end position="851"/>
    </location>
</feature>
<dbReference type="Pfam" id="PF07839">
    <property type="entry name" value="CaM_binding"/>
    <property type="match status" value="1"/>
</dbReference>
<feature type="region of interest" description="Disordered" evidence="1">
    <location>
        <begin position="281"/>
        <end position="312"/>
    </location>
</feature>
<name>A0A4Y7KZN6_PAPSO</name>
<feature type="region of interest" description="Disordered" evidence="1">
    <location>
        <begin position="1"/>
        <end position="60"/>
    </location>
</feature>
<dbReference type="Proteomes" id="UP000316621">
    <property type="component" value="Chromosome 9"/>
</dbReference>
<dbReference type="Gramene" id="RZC77561">
    <property type="protein sequence ID" value="RZC77561"/>
    <property type="gene ID" value="C5167_002356"/>
</dbReference>
<feature type="compositionally biased region" description="Basic and acidic residues" evidence="1">
    <location>
        <begin position="45"/>
        <end position="54"/>
    </location>
</feature>
<organism evidence="3 4">
    <name type="scientific">Papaver somniferum</name>
    <name type="common">Opium poppy</name>
    <dbReference type="NCBI Taxonomy" id="3469"/>
    <lineage>
        <taxon>Eukaryota</taxon>
        <taxon>Viridiplantae</taxon>
        <taxon>Streptophyta</taxon>
        <taxon>Embryophyta</taxon>
        <taxon>Tracheophyta</taxon>
        <taxon>Spermatophyta</taxon>
        <taxon>Magnoliopsida</taxon>
        <taxon>Ranunculales</taxon>
        <taxon>Papaveraceae</taxon>
        <taxon>Papaveroideae</taxon>
        <taxon>Papaver</taxon>
    </lineage>
</organism>
<feature type="compositionally biased region" description="Polar residues" evidence="1">
    <location>
        <begin position="99"/>
        <end position="124"/>
    </location>
</feature>
<evidence type="ECO:0000256" key="1">
    <source>
        <dbReference type="SAM" id="MobiDB-lite"/>
    </source>
</evidence>
<feature type="domain" description="Calmodulin-binding" evidence="2">
    <location>
        <begin position="851"/>
        <end position="962"/>
    </location>
</feature>
<accession>A0A4Y7KZN6</accession>
<dbReference type="InterPro" id="IPR044681">
    <property type="entry name" value="PICBP-like"/>
</dbReference>
<dbReference type="GO" id="GO:0005516">
    <property type="term" value="F:calmodulin binding"/>
    <property type="evidence" value="ECO:0007669"/>
    <property type="project" value="InterPro"/>
</dbReference>
<feature type="compositionally biased region" description="Polar residues" evidence="1">
    <location>
        <begin position="173"/>
        <end position="192"/>
    </location>
</feature>
<dbReference type="OMA" id="PTESMTC"/>
<dbReference type="SMART" id="SM01054">
    <property type="entry name" value="CaM_binding"/>
    <property type="match status" value="1"/>
</dbReference>
<dbReference type="PANTHER" id="PTHR33923">
    <property type="entry name" value="CALMODULIN-BINDING PROTEIN-RELATED"/>
    <property type="match status" value="1"/>
</dbReference>
<dbReference type="EMBL" id="CM010723">
    <property type="protein sequence ID" value="RZC77561.1"/>
    <property type="molecule type" value="Genomic_DNA"/>
</dbReference>
<reference evidence="3 4" key="1">
    <citation type="journal article" date="2018" name="Science">
        <title>The opium poppy genome and morphinan production.</title>
        <authorList>
            <person name="Guo L."/>
            <person name="Winzer T."/>
            <person name="Yang X."/>
            <person name="Li Y."/>
            <person name="Ning Z."/>
            <person name="He Z."/>
            <person name="Teodor R."/>
            <person name="Lu Y."/>
            <person name="Bowser T.A."/>
            <person name="Graham I.A."/>
            <person name="Ye K."/>
        </authorList>
    </citation>
    <scope>NUCLEOTIDE SEQUENCE [LARGE SCALE GENOMIC DNA]</scope>
    <source>
        <strain evidence="4">cv. HN1</strain>
        <tissue evidence="3">Leaves</tissue>
    </source>
</reference>
<protein>
    <recommendedName>
        <fullName evidence="2">Calmodulin-binding domain-containing protein</fullName>
    </recommendedName>
</protein>
<evidence type="ECO:0000313" key="3">
    <source>
        <dbReference type="EMBL" id="RZC77561.1"/>
    </source>
</evidence>
<keyword evidence="4" id="KW-1185">Reference proteome</keyword>
<feature type="region of interest" description="Disordered" evidence="1">
    <location>
        <begin position="831"/>
        <end position="851"/>
    </location>
</feature>
<dbReference type="InterPro" id="IPR012417">
    <property type="entry name" value="CaM-bd_dom_pln"/>
</dbReference>
<dbReference type="AlphaFoldDB" id="A0A4Y7KZN6"/>
<dbReference type="STRING" id="3469.A0A4Y7KZN6"/>
<sequence length="987" mass="109777">MVQRKQPGKLSTPIETKKSFVKSDKRSTTNKPLVSSAYSSQNQDVRNKGGTDLKKKLKKSRSLKLLDLENIESSSPIKEKDKFKNCIQSPAVDLLKTPTKVSSPAATKVLETSPNYMKSTSSSNARKECSPVSSSRSSQTVFDSRNQKRRNSNNSKSSSLFPSPSGEKPGRSLTKSNSLKPVRTLTKTTSTKAGKPKKSSTAVLNQNINMSRATCSSTLKDSKFPNYLMINPGRSESEGTSVMKVCPYTYCSLNGHHHAPSPPLKCFLSAKRRLLRTQRSLRLKSLSPGGTKRPTKAKKETASGQLDFEGDSSTIKTDSVQETGMNFFVEIYAKPRETVDRRSNHDGEAEQIYGTTTSEAQNGFLKSIRDGAEAEINCDCCCIETNKSGSTVLVESESDEVVVQTSSELIWEEGEVVTQLFTEEVASPNLTNEDMLQKTSQENIEGSDTETADFESYEAYLILELDVCQDQLFLAEDTPEDQIHKDKESHLDHFFSGTISKSSVDKPCEELPASTGEKNGVPDVENDFFQENFQLGDHEVPFRAEVIDVNPNEEEEINCFEDDALIDHSPSYQIADLNAEIGQQPAPGEPYTELDVCKDQLSFAEDTAEEQIHTDKESHLDHCLSDTISESSDKPHEELPPATGEKNGVSDMENDFFQENFQLGDHEVPCRADVIDVNLNEEEENACYEDDALIDQSSSSQNTDLNAEIGQEPAPSEPYVDQLLLAADSEVGDEEEGPIDKINIEIEVCPTESPQQDDKCGVNVEHPLLLNDQSSINGIAENKEHTNKDKGEKMDHNSAGFKHAEEHNDLENYNLNCIEPGMIENIQAQEQKVETDATETTPCKSNSDDSVAQTSIMNARKKSHPEVTEISCNNLKITIGCRKNFEESEELKDFNPRDPNYLPVEPEPEAETVDLKQQMMDERKNAEEWMVDFALRRAVTELAPARKRRVALLVEAFETVTPQTKRESLVQHVMPAFAHARPMQACI</sequence>
<feature type="region of interest" description="Disordered" evidence="1">
    <location>
        <begin position="90"/>
        <end position="205"/>
    </location>
</feature>
<evidence type="ECO:0000313" key="4">
    <source>
        <dbReference type="Proteomes" id="UP000316621"/>
    </source>
</evidence>
<evidence type="ECO:0000259" key="2">
    <source>
        <dbReference type="SMART" id="SM01054"/>
    </source>
</evidence>
<dbReference type="PANTHER" id="PTHR33923:SF2">
    <property type="entry name" value="CALMODULIN-BINDING PROTEIN-RELATED"/>
    <property type="match status" value="1"/>
</dbReference>
<proteinExistence type="predicted"/>
<dbReference type="OrthoDB" id="1304871at2759"/>